<evidence type="ECO:0000256" key="6">
    <source>
        <dbReference type="ARBA" id="ARBA00023004"/>
    </source>
</evidence>
<evidence type="ECO:0000256" key="9">
    <source>
        <dbReference type="ARBA" id="ARBA00023295"/>
    </source>
</evidence>
<dbReference type="InParanoid" id="D6RQE9"/>
<feature type="domain" description="HhH-GPD" evidence="11">
    <location>
        <begin position="136"/>
        <end position="296"/>
    </location>
</feature>
<dbReference type="Gene3D" id="3.90.79.10">
    <property type="entry name" value="Nucleoside Triphosphate Pyrophosphohydrolase"/>
    <property type="match status" value="1"/>
</dbReference>
<dbReference type="CDD" id="cd00056">
    <property type="entry name" value="ENDO3c"/>
    <property type="match status" value="1"/>
</dbReference>
<dbReference type="OMA" id="CRPGDFN"/>
<dbReference type="GO" id="GO:0005634">
    <property type="term" value="C:nucleus"/>
    <property type="evidence" value="ECO:0007669"/>
    <property type="project" value="TreeGrafter"/>
</dbReference>
<keyword evidence="7" id="KW-0411">Iron-sulfur</keyword>
<dbReference type="GO" id="GO:0000701">
    <property type="term" value="F:purine-specific mismatch base pair DNA N-glycosylase activity"/>
    <property type="evidence" value="ECO:0007669"/>
    <property type="project" value="TreeGrafter"/>
</dbReference>
<reference evidence="12 13" key="1">
    <citation type="journal article" date="2010" name="Proc. Natl. Acad. Sci. U.S.A.">
        <title>Insights into evolution of multicellular fungi from the assembled chromosomes of the mushroom Coprinopsis cinerea (Coprinus cinereus).</title>
        <authorList>
            <person name="Stajich J.E."/>
            <person name="Wilke S.K."/>
            <person name="Ahren D."/>
            <person name="Au C.H."/>
            <person name="Birren B.W."/>
            <person name="Borodovsky M."/>
            <person name="Burns C."/>
            <person name="Canback B."/>
            <person name="Casselton L.A."/>
            <person name="Cheng C.K."/>
            <person name="Deng J."/>
            <person name="Dietrich F.S."/>
            <person name="Fargo D.C."/>
            <person name="Farman M.L."/>
            <person name="Gathman A.C."/>
            <person name="Goldberg J."/>
            <person name="Guigo R."/>
            <person name="Hoegger P.J."/>
            <person name="Hooker J.B."/>
            <person name="Huggins A."/>
            <person name="James T.Y."/>
            <person name="Kamada T."/>
            <person name="Kilaru S."/>
            <person name="Kodira C."/>
            <person name="Kues U."/>
            <person name="Kupfer D."/>
            <person name="Kwan H.S."/>
            <person name="Lomsadze A."/>
            <person name="Li W."/>
            <person name="Lilly W.W."/>
            <person name="Ma L.J."/>
            <person name="Mackey A.J."/>
            <person name="Manning G."/>
            <person name="Martin F."/>
            <person name="Muraguchi H."/>
            <person name="Natvig D.O."/>
            <person name="Palmerini H."/>
            <person name="Ramesh M.A."/>
            <person name="Rehmeyer C.J."/>
            <person name="Roe B.A."/>
            <person name="Shenoy N."/>
            <person name="Stanke M."/>
            <person name="Ter-Hovhannisyan V."/>
            <person name="Tunlid A."/>
            <person name="Velagapudi R."/>
            <person name="Vision T.J."/>
            <person name="Zeng Q."/>
            <person name="Zolan M.E."/>
            <person name="Pukkila P.J."/>
        </authorList>
    </citation>
    <scope>NUCLEOTIDE SEQUENCE [LARGE SCALE GENOMIC DNA]</scope>
    <source>
        <strain evidence="13">Okayama-7 / 130 / ATCC MYA-4618 / FGSC 9003</strain>
    </source>
</reference>
<keyword evidence="5" id="KW-0378">Hydrolase</keyword>
<proteinExistence type="inferred from homology"/>
<organism evidence="12 13">
    <name type="scientific">Coprinopsis cinerea (strain Okayama-7 / 130 / ATCC MYA-4618 / FGSC 9003)</name>
    <name type="common">Inky cap fungus</name>
    <name type="synonym">Hormographiella aspergillata</name>
    <dbReference type="NCBI Taxonomy" id="240176"/>
    <lineage>
        <taxon>Eukaryota</taxon>
        <taxon>Fungi</taxon>
        <taxon>Dikarya</taxon>
        <taxon>Basidiomycota</taxon>
        <taxon>Agaricomycotina</taxon>
        <taxon>Agaricomycetes</taxon>
        <taxon>Agaricomycetidae</taxon>
        <taxon>Agaricales</taxon>
        <taxon>Agaricineae</taxon>
        <taxon>Psathyrellaceae</taxon>
        <taxon>Coprinopsis</taxon>
    </lineage>
</organism>
<dbReference type="eggNOG" id="KOG2457">
    <property type="taxonomic scope" value="Eukaryota"/>
</dbReference>
<dbReference type="GO" id="GO:0006285">
    <property type="term" value="P:base-excision repair, AP site formation"/>
    <property type="evidence" value="ECO:0007669"/>
    <property type="project" value="UniProtKB-ARBA"/>
</dbReference>
<dbReference type="GO" id="GO:0032357">
    <property type="term" value="F:oxidized purine DNA binding"/>
    <property type="evidence" value="ECO:0007669"/>
    <property type="project" value="TreeGrafter"/>
</dbReference>
<dbReference type="VEuPathDB" id="FungiDB:CC1G_15688"/>
<dbReference type="FunCoup" id="D6RQE9">
    <property type="interactions" value="258"/>
</dbReference>
<dbReference type="SUPFAM" id="SSF48150">
    <property type="entry name" value="DNA-glycosylase"/>
    <property type="match status" value="1"/>
</dbReference>
<dbReference type="Gene3D" id="1.10.340.30">
    <property type="entry name" value="Hypothetical protein, domain 2"/>
    <property type="match status" value="1"/>
</dbReference>
<dbReference type="GO" id="GO:0035485">
    <property type="term" value="F:adenine/guanine mispair binding"/>
    <property type="evidence" value="ECO:0007669"/>
    <property type="project" value="TreeGrafter"/>
</dbReference>
<dbReference type="OrthoDB" id="10248838at2759"/>
<evidence type="ECO:0000256" key="2">
    <source>
        <dbReference type="ARBA" id="ARBA00008343"/>
    </source>
</evidence>
<dbReference type="KEGG" id="cci:CC1G_15688"/>
<dbReference type="AlphaFoldDB" id="D6RQE9"/>
<keyword evidence="13" id="KW-1185">Reference proteome</keyword>
<evidence type="ECO:0000259" key="11">
    <source>
        <dbReference type="SMART" id="SM00478"/>
    </source>
</evidence>
<evidence type="ECO:0000256" key="7">
    <source>
        <dbReference type="ARBA" id="ARBA00023014"/>
    </source>
</evidence>
<dbReference type="InterPro" id="IPR011257">
    <property type="entry name" value="DNA_glycosylase"/>
</dbReference>
<keyword evidence="6" id="KW-0408">Iron</keyword>
<feature type="region of interest" description="Disordered" evidence="10">
    <location>
        <begin position="519"/>
        <end position="561"/>
    </location>
</feature>
<dbReference type="RefSeq" id="XP_002910259.1">
    <property type="nucleotide sequence ID" value="XM_002910213.1"/>
</dbReference>
<accession>D6RQE9</accession>
<keyword evidence="3" id="KW-0479">Metal-binding</keyword>
<evidence type="ECO:0000256" key="5">
    <source>
        <dbReference type="ARBA" id="ARBA00022801"/>
    </source>
</evidence>
<evidence type="ECO:0000256" key="1">
    <source>
        <dbReference type="ARBA" id="ARBA00001966"/>
    </source>
</evidence>
<dbReference type="InterPro" id="IPR023170">
    <property type="entry name" value="HhH_base_excis_C"/>
</dbReference>
<feature type="compositionally biased region" description="Basic residues" evidence="10">
    <location>
        <begin position="39"/>
        <end position="57"/>
    </location>
</feature>
<sequence length="599" mass="66419">MPPKRRLKAQADLDDDDYQSGGHESSEDCYDPSDASSSRKARNKRVASRKSAPKRRKVADSAIEAAGGELGELTAWKHSRAMHRISKPEELRKALLEWFDTVRDKRGMPWRKPFDRTFTREQLAQRAYEVWISEIMLQQTQVITGSTELTWSVRFPTIKDLAKGAIDEVNALWKGLGYYSRASRLLAGAQKVVNELGGLLPDNAKDMEAKIPGIGRYSAGAICSIAYGEKAPVLDGNVTRLLSRFLMLYANPKAKGTLDVLWAAADAMVQVPGTPKDPTYQNPGDINQALIELGSTQSGATEKARRNRTTDSGSTTTDVAMHIVRILATQGEPDVVDIEDLCTLCESIPRPVSVVDFPMKIEKKKAREEVDIVNVVEWRSKSMSAERWFLLVKRPEKGLLAGLHEFPTLSNAGSPSRKEMDEIVPAILSQLLVRPPVRLRKAHTSVKKIKSEEEILGSDSSSQTDGLARIVEIVPLGDVVHIFSHVRKTYRTQWVILEGGEQLPALKVCESKVKESKSKVKEECESPVSSTSSSGKEKISSKQKKRRKVQDLGDGQQGKSELAPLTEAKWVLEDDVGNENTSTGVVKIWKLAQSHWSKS</sequence>
<dbReference type="InterPro" id="IPR044298">
    <property type="entry name" value="MIG/MutY"/>
</dbReference>
<evidence type="ECO:0000256" key="10">
    <source>
        <dbReference type="SAM" id="MobiDB-lite"/>
    </source>
</evidence>
<dbReference type="InterPro" id="IPR003265">
    <property type="entry name" value="HhH-GPD_domain"/>
</dbReference>
<comment type="similarity">
    <text evidence="2">Belongs to the Nth/MutY family.</text>
</comment>
<dbReference type="EMBL" id="AACS02000011">
    <property type="protein sequence ID" value="EFI26765.1"/>
    <property type="molecule type" value="Genomic_DNA"/>
</dbReference>
<dbReference type="GO" id="GO:0051536">
    <property type="term" value="F:iron-sulfur cluster binding"/>
    <property type="evidence" value="ECO:0007669"/>
    <property type="project" value="UniProtKB-KW"/>
</dbReference>
<comment type="caution">
    <text evidence="12">The sequence shown here is derived from an EMBL/GenBank/DDBJ whole genome shotgun (WGS) entry which is preliminary data.</text>
</comment>
<name>D6RQE9_COPC7</name>
<dbReference type="STRING" id="240176.D6RQE9"/>
<dbReference type="PANTHER" id="PTHR42944:SF1">
    <property type="entry name" value="ADENINE DNA GLYCOSYLASE"/>
    <property type="match status" value="1"/>
</dbReference>
<evidence type="ECO:0000256" key="3">
    <source>
        <dbReference type="ARBA" id="ARBA00022723"/>
    </source>
</evidence>
<keyword evidence="8" id="KW-0234">DNA repair</keyword>
<dbReference type="PROSITE" id="PS01155">
    <property type="entry name" value="ENDONUCLEASE_III_2"/>
    <property type="match status" value="1"/>
</dbReference>
<dbReference type="Pfam" id="PF00730">
    <property type="entry name" value="HhH-GPD"/>
    <property type="match status" value="1"/>
</dbReference>
<keyword evidence="9" id="KW-0326">Glycosidase</keyword>
<dbReference type="GO" id="GO:0006298">
    <property type="term" value="P:mismatch repair"/>
    <property type="evidence" value="ECO:0007669"/>
    <property type="project" value="TreeGrafter"/>
</dbReference>
<evidence type="ECO:0000256" key="8">
    <source>
        <dbReference type="ARBA" id="ARBA00023204"/>
    </source>
</evidence>
<dbReference type="GO" id="GO:0046872">
    <property type="term" value="F:metal ion binding"/>
    <property type="evidence" value="ECO:0007669"/>
    <property type="project" value="UniProtKB-KW"/>
</dbReference>
<dbReference type="SMART" id="SM00478">
    <property type="entry name" value="ENDO3c"/>
    <property type="match status" value="1"/>
</dbReference>
<dbReference type="HOGENOM" id="CLU_012862_0_0_1"/>
<evidence type="ECO:0000313" key="13">
    <source>
        <dbReference type="Proteomes" id="UP000001861"/>
    </source>
</evidence>
<dbReference type="InterPro" id="IPR004036">
    <property type="entry name" value="Endonuclease-III-like_CS2"/>
</dbReference>
<dbReference type="Gene3D" id="1.10.1670.10">
    <property type="entry name" value="Helix-hairpin-Helix base-excision DNA repair enzymes (C-terminal)"/>
    <property type="match status" value="1"/>
</dbReference>
<evidence type="ECO:0000313" key="12">
    <source>
        <dbReference type="EMBL" id="EFI26765.1"/>
    </source>
</evidence>
<dbReference type="GeneID" id="9379920"/>
<keyword evidence="4" id="KW-0227">DNA damage</keyword>
<comment type="cofactor">
    <cofactor evidence="1">
        <name>[4Fe-4S] cluster</name>
        <dbReference type="ChEBI" id="CHEBI:49883"/>
    </cofactor>
</comment>
<protein>
    <submittedName>
        <fullName evidence="12">A/G-specific adenine DNA glycosylase</fullName>
    </submittedName>
</protein>
<dbReference type="GO" id="GO:0034039">
    <property type="term" value="F:8-oxo-7,8-dihydroguanine DNA N-glycosylase activity"/>
    <property type="evidence" value="ECO:0007669"/>
    <property type="project" value="TreeGrafter"/>
</dbReference>
<evidence type="ECO:0000256" key="4">
    <source>
        <dbReference type="ARBA" id="ARBA00022763"/>
    </source>
</evidence>
<dbReference type="PANTHER" id="PTHR42944">
    <property type="entry name" value="ADENINE DNA GLYCOSYLASE"/>
    <property type="match status" value="1"/>
</dbReference>
<dbReference type="Proteomes" id="UP000001861">
    <property type="component" value="Unassembled WGS sequence"/>
</dbReference>
<gene>
    <name evidence="12" type="ORF">CC1G_15688</name>
</gene>
<feature type="region of interest" description="Disordered" evidence="10">
    <location>
        <begin position="1"/>
        <end position="59"/>
    </location>
</feature>